<dbReference type="RefSeq" id="WP_129046622.1">
    <property type="nucleotide sequence ID" value="NZ_SDHX01000001.1"/>
</dbReference>
<dbReference type="PRINTS" id="PR01576">
    <property type="entry name" value="PDEFORMYLASE"/>
</dbReference>
<dbReference type="EC" id="3.5.1.88" evidence="2"/>
<dbReference type="AlphaFoldDB" id="A0A4Q1C8M5"/>
<gene>
    <name evidence="2 3" type="primary">def</name>
    <name evidence="3" type="ORF">ESB00_05000</name>
</gene>
<comment type="similarity">
    <text evidence="1 2">Belongs to the polypeptide deformylase family.</text>
</comment>
<feature type="binding site" evidence="2">
    <location>
        <position position="107"/>
    </location>
    <ligand>
        <name>Fe cation</name>
        <dbReference type="ChEBI" id="CHEBI:24875"/>
    </ligand>
</feature>
<feature type="active site" evidence="2">
    <location>
        <position position="150"/>
    </location>
</feature>
<reference evidence="3 4" key="1">
    <citation type="submission" date="2019-01" db="EMBL/GenBank/DDBJ databases">
        <title>Lacunisphaera sp. strain TWA-58.</title>
        <authorList>
            <person name="Chen W.-M."/>
        </authorList>
    </citation>
    <scope>NUCLEOTIDE SEQUENCE [LARGE SCALE GENOMIC DNA]</scope>
    <source>
        <strain evidence="3 4">TWA-58</strain>
    </source>
</reference>
<dbReference type="InterPro" id="IPR036821">
    <property type="entry name" value="Peptide_deformylase_sf"/>
</dbReference>
<keyword evidence="4" id="KW-1185">Reference proteome</keyword>
<dbReference type="GO" id="GO:0006412">
    <property type="term" value="P:translation"/>
    <property type="evidence" value="ECO:0007669"/>
    <property type="project" value="UniProtKB-UniRule"/>
</dbReference>
<dbReference type="CDD" id="cd00487">
    <property type="entry name" value="Pep_deformylase"/>
    <property type="match status" value="1"/>
</dbReference>
<protein>
    <recommendedName>
        <fullName evidence="2">Peptide deformylase</fullName>
        <shortName evidence="2">PDF</shortName>
        <ecNumber evidence="2">3.5.1.88</ecNumber>
    </recommendedName>
    <alternativeName>
        <fullName evidence="2">Polypeptide deformylase</fullName>
    </alternativeName>
</protein>
<name>A0A4Q1C8M5_9BACT</name>
<dbReference type="EMBL" id="SDHX01000001">
    <property type="protein sequence ID" value="RXK55258.1"/>
    <property type="molecule type" value="Genomic_DNA"/>
</dbReference>
<evidence type="ECO:0000313" key="4">
    <source>
        <dbReference type="Proteomes" id="UP000290218"/>
    </source>
</evidence>
<evidence type="ECO:0000256" key="1">
    <source>
        <dbReference type="ARBA" id="ARBA00010759"/>
    </source>
</evidence>
<dbReference type="PANTHER" id="PTHR10458">
    <property type="entry name" value="PEPTIDE DEFORMYLASE"/>
    <property type="match status" value="1"/>
</dbReference>
<keyword evidence="2" id="KW-0648">Protein biosynthesis</keyword>
<comment type="caution">
    <text evidence="3">The sequence shown here is derived from an EMBL/GenBank/DDBJ whole genome shotgun (WGS) entry which is preliminary data.</text>
</comment>
<keyword evidence="2" id="KW-0479">Metal-binding</keyword>
<dbReference type="GO" id="GO:0042586">
    <property type="term" value="F:peptide deformylase activity"/>
    <property type="evidence" value="ECO:0007669"/>
    <property type="project" value="UniProtKB-UniRule"/>
</dbReference>
<dbReference type="PANTHER" id="PTHR10458:SF22">
    <property type="entry name" value="PEPTIDE DEFORMYLASE"/>
    <property type="match status" value="1"/>
</dbReference>
<feature type="binding site" evidence="2">
    <location>
        <position position="153"/>
    </location>
    <ligand>
        <name>Fe cation</name>
        <dbReference type="ChEBI" id="CHEBI:24875"/>
    </ligand>
</feature>
<dbReference type="InterPro" id="IPR023635">
    <property type="entry name" value="Peptide_deformylase"/>
</dbReference>
<dbReference type="HAMAP" id="MF_00163">
    <property type="entry name" value="Pep_deformylase"/>
    <property type="match status" value="1"/>
</dbReference>
<evidence type="ECO:0000313" key="3">
    <source>
        <dbReference type="EMBL" id="RXK55258.1"/>
    </source>
</evidence>
<accession>A0A4Q1C8M5</accession>
<evidence type="ECO:0000256" key="2">
    <source>
        <dbReference type="HAMAP-Rule" id="MF_00163"/>
    </source>
</evidence>
<keyword evidence="2" id="KW-0408">Iron</keyword>
<organism evidence="3 4">
    <name type="scientific">Oleiharenicola lentus</name>
    <dbReference type="NCBI Taxonomy" id="2508720"/>
    <lineage>
        <taxon>Bacteria</taxon>
        <taxon>Pseudomonadati</taxon>
        <taxon>Verrucomicrobiota</taxon>
        <taxon>Opitutia</taxon>
        <taxon>Opitutales</taxon>
        <taxon>Opitutaceae</taxon>
        <taxon>Oleiharenicola</taxon>
    </lineage>
</organism>
<comment type="function">
    <text evidence="2">Removes the formyl group from the N-terminal Met of newly synthesized proteins. Requires at least a dipeptide for an efficient rate of reaction. N-terminal L-methionine is a prerequisite for activity but the enzyme has broad specificity at other positions.</text>
</comment>
<dbReference type="Pfam" id="PF01327">
    <property type="entry name" value="Pep_deformylase"/>
    <property type="match status" value="1"/>
</dbReference>
<dbReference type="SUPFAM" id="SSF56420">
    <property type="entry name" value="Peptide deformylase"/>
    <property type="match status" value="1"/>
</dbReference>
<proteinExistence type="inferred from homology"/>
<dbReference type="NCBIfam" id="TIGR00079">
    <property type="entry name" value="pept_deformyl"/>
    <property type="match status" value="1"/>
</dbReference>
<dbReference type="GO" id="GO:0046872">
    <property type="term" value="F:metal ion binding"/>
    <property type="evidence" value="ECO:0007669"/>
    <property type="project" value="UniProtKB-KW"/>
</dbReference>
<dbReference type="Gene3D" id="3.90.45.10">
    <property type="entry name" value="Peptide deformylase"/>
    <property type="match status" value="1"/>
</dbReference>
<comment type="catalytic activity">
    <reaction evidence="2">
        <text>N-terminal N-formyl-L-methionyl-[peptide] + H2O = N-terminal L-methionyl-[peptide] + formate</text>
        <dbReference type="Rhea" id="RHEA:24420"/>
        <dbReference type="Rhea" id="RHEA-COMP:10639"/>
        <dbReference type="Rhea" id="RHEA-COMP:10640"/>
        <dbReference type="ChEBI" id="CHEBI:15377"/>
        <dbReference type="ChEBI" id="CHEBI:15740"/>
        <dbReference type="ChEBI" id="CHEBI:49298"/>
        <dbReference type="ChEBI" id="CHEBI:64731"/>
        <dbReference type="EC" id="3.5.1.88"/>
    </reaction>
</comment>
<comment type="cofactor">
    <cofactor evidence="2">
        <name>Fe(2+)</name>
        <dbReference type="ChEBI" id="CHEBI:29033"/>
    </cofactor>
    <text evidence="2">Binds 1 Fe(2+) ion.</text>
</comment>
<feature type="binding site" evidence="2">
    <location>
        <position position="149"/>
    </location>
    <ligand>
        <name>Fe cation</name>
        <dbReference type="ChEBI" id="CHEBI:24875"/>
    </ligand>
</feature>
<dbReference type="PIRSF" id="PIRSF004749">
    <property type="entry name" value="Pep_def"/>
    <property type="match status" value="1"/>
</dbReference>
<dbReference type="Proteomes" id="UP000290218">
    <property type="component" value="Unassembled WGS sequence"/>
</dbReference>
<dbReference type="NCBIfam" id="NF001159">
    <property type="entry name" value="PRK00150.1-3"/>
    <property type="match status" value="1"/>
</dbReference>
<dbReference type="OrthoDB" id="9784988at2"/>
<keyword evidence="2 3" id="KW-0378">Hydrolase</keyword>
<sequence length="189" mass="20983">MVLPIVHFNSPVLRKKGVKVEKFDAALAQLAEDMIDTMHAANGIGLAAQQIGQALQLCVLDLRETQADFAWEYDGARPPLELFMPLTLVNPDLKIVPEPTTSYEEGCLSFPEIRGDVVRPDEVTVKFQDVSGTPHTLRCNGLLARCVQHEFDHLQGILFIDRMAKDVLAVIDPELKALKKQTRDAGKKP</sequence>